<gene>
    <name evidence="1" type="primary">N</name>
</gene>
<evidence type="ECO:0000313" key="2">
    <source>
        <dbReference type="Proteomes" id="UP000242589"/>
    </source>
</evidence>
<accession>A0A0B5KER3</accession>
<name>A0A0B5KER3_9VIRU</name>
<keyword evidence="1" id="KW-0543">Viral nucleoprotein</keyword>
<reference evidence="1 2" key="1">
    <citation type="journal article" date="2015" name="Elife">
        <title>Unprecedented genomic diversity of RNA viruses in arthropods reveals the ancestry of negative-sense RNA viruses.</title>
        <authorList>
            <person name="Li C.X."/>
            <person name="Shi M."/>
            <person name="Tian J.H."/>
            <person name="Lin X.D."/>
            <person name="Kang Y.J."/>
            <person name="Chen L.J."/>
            <person name="Qin X.C."/>
            <person name="Xu J."/>
            <person name="Holmes E.C."/>
            <person name="Zhang Y.Z."/>
        </authorList>
    </citation>
    <scope>NUCLEOTIDE SEQUENCE [LARGE SCALE GENOMIC DNA]</scope>
    <source>
        <strain evidence="1 2">X78-1</strain>
    </source>
</reference>
<dbReference type="RefSeq" id="YP_009177724.1">
    <property type="nucleotide sequence ID" value="NC_028266.1"/>
</dbReference>
<keyword evidence="1" id="KW-0946">Virion</keyword>
<dbReference type="OrthoDB" id="21222at10239"/>
<protein>
    <submittedName>
        <fullName evidence="1">Putative nucleoprotein</fullName>
    </submittedName>
</protein>
<evidence type="ECO:0000313" key="1">
    <source>
        <dbReference type="EMBL" id="AJG39079.1"/>
    </source>
</evidence>
<proteinExistence type="predicted"/>
<dbReference type="GO" id="GO:0019013">
    <property type="term" value="C:viral nucleocapsid"/>
    <property type="evidence" value="ECO:0007669"/>
    <property type="project" value="UniProtKB-KW"/>
</dbReference>
<keyword evidence="2" id="KW-1185">Reference proteome</keyword>
<dbReference type="EMBL" id="KM817611">
    <property type="protein sequence ID" value="AJG39079.1"/>
    <property type="molecule type" value="Viral_cRNA"/>
</dbReference>
<dbReference type="GeneID" id="26131653"/>
<dbReference type="Proteomes" id="UP000242589">
    <property type="component" value="Segment"/>
</dbReference>
<organism evidence="1 2">
    <name type="scientific">Wuhan tick virus 2</name>
    <dbReference type="NCBI Taxonomy" id="1608138"/>
    <lineage>
        <taxon>Viruses</taxon>
        <taxon>Riboviria</taxon>
        <taxon>Orthornavirae</taxon>
        <taxon>Negarnaviricota</taxon>
        <taxon>Haploviricotina</taxon>
        <taxon>Monjiviricetes</taxon>
        <taxon>Jingchuvirales</taxon>
        <taxon>Chuviridae</taxon>
        <taxon>Mivirus</taxon>
        <taxon>Mivirus wuhanense</taxon>
    </lineage>
</organism>
<dbReference type="KEGG" id="vg:26131653"/>
<sequence length="411" mass="45019">MANPRITPAWRARMGHANISAGQVNLAFGGVSFTKYLWGENSGLLPMKEQRDASTSLMPSLLILSRGEAHLLKTDNVVQASWCIAVANSVSRSLGEQMAEAEATDRGRRQLWAFLKYEIGNGNEDLVHVRDADITNPGFDPAIPVWPGSRMDMKNMPVDPPADLTIAQCSRIMEFLFNKAQPLAIMGGTYIYSLAFISLAKRGTIEPSKLAKITEGIKSQTTRTITLDVNLVKFCYATVLQRLPEAEIGLCLEYWASLVGDSCLQLRLVLEQAKNSGMVVLQCVRKAMLMFPGFNWATIARNYPNDIVNLRLAIQAVGDNKYYGFRANLGPVRSTQYKSLAYVAKSLLIKHGGPEYATLGSYKGWPATISSQQEVDAMILEFNPTANDNPQAEAALTELLAALPAATGLDP</sequence>